<feature type="domain" description="4Fe-4S ferredoxin-type" evidence="8">
    <location>
        <begin position="86"/>
        <end position="115"/>
    </location>
</feature>
<dbReference type="PROSITE" id="PS00198">
    <property type="entry name" value="4FE4S_FER_1"/>
    <property type="match status" value="1"/>
</dbReference>
<dbReference type="Gene3D" id="3.30.70.20">
    <property type="match status" value="2"/>
</dbReference>
<dbReference type="AlphaFoldDB" id="A0A532UPJ8"/>
<dbReference type="InterPro" id="IPR017896">
    <property type="entry name" value="4Fe4S_Fe-S-bd"/>
</dbReference>
<dbReference type="CDD" id="cd10563">
    <property type="entry name" value="CooF_like"/>
    <property type="match status" value="1"/>
</dbReference>
<keyword evidence="1" id="KW-0813">Transport</keyword>
<evidence type="ECO:0000256" key="4">
    <source>
        <dbReference type="ARBA" id="ARBA00022737"/>
    </source>
</evidence>
<evidence type="ECO:0000256" key="3">
    <source>
        <dbReference type="ARBA" id="ARBA00022723"/>
    </source>
</evidence>
<reference evidence="9 10" key="1">
    <citation type="submission" date="2017-06" db="EMBL/GenBank/DDBJ databases">
        <title>Novel microbial phyla capable of carbon fixation and sulfur reduction in deep-sea sediments.</title>
        <authorList>
            <person name="Huang J."/>
            <person name="Baker B."/>
            <person name="Wang Y."/>
        </authorList>
    </citation>
    <scope>NUCLEOTIDE SEQUENCE [LARGE SCALE GENOMIC DNA]</scope>
    <source>
        <strain evidence="9">B3_LCP</strain>
    </source>
</reference>
<keyword evidence="4" id="KW-0677">Repeat</keyword>
<dbReference type="PANTHER" id="PTHR43177">
    <property type="entry name" value="PROTEIN NRFC"/>
    <property type="match status" value="1"/>
</dbReference>
<dbReference type="InterPro" id="IPR017900">
    <property type="entry name" value="4Fe4S_Fe_S_CS"/>
</dbReference>
<keyword evidence="5" id="KW-0249">Electron transport</keyword>
<dbReference type="PANTHER" id="PTHR43177:SF5">
    <property type="entry name" value="ANAEROBIC DIMETHYL SULFOXIDE REDUCTASE CHAIN B-RELATED"/>
    <property type="match status" value="1"/>
</dbReference>
<accession>A0A532UPJ8</accession>
<evidence type="ECO:0000256" key="5">
    <source>
        <dbReference type="ARBA" id="ARBA00022982"/>
    </source>
</evidence>
<evidence type="ECO:0000256" key="7">
    <source>
        <dbReference type="ARBA" id="ARBA00023014"/>
    </source>
</evidence>
<comment type="caution">
    <text evidence="9">The sequence shown here is derived from an EMBL/GenBank/DDBJ whole genome shotgun (WGS) entry which is preliminary data.</text>
</comment>
<evidence type="ECO:0000259" key="8">
    <source>
        <dbReference type="PROSITE" id="PS51379"/>
    </source>
</evidence>
<protein>
    <submittedName>
        <fullName evidence="9">4Fe-4S ferredoxin</fullName>
    </submittedName>
</protein>
<organism evidence="9 10">
    <name type="scientific">candidate division LCP-89 bacterium B3_LCP</name>
    <dbReference type="NCBI Taxonomy" id="2012998"/>
    <lineage>
        <taxon>Bacteria</taxon>
        <taxon>Pseudomonadati</taxon>
        <taxon>Bacteria division LCP-89</taxon>
    </lineage>
</organism>
<evidence type="ECO:0000313" key="10">
    <source>
        <dbReference type="Proteomes" id="UP000319619"/>
    </source>
</evidence>
<dbReference type="SUPFAM" id="SSF54862">
    <property type="entry name" value="4Fe-4S ferredoxins"/>
    <property type="match status" value="1"/>
</dbReference>
<keyword evidence="7" id="KW-0411">Iron-sulfur</keyword>
<keyword evidence="2" id="KW-0004">4Fe-4S</keyword>
<dbReference type="EMBL" id="NJBN01000015">
    <property type="protein sequence ID" value="TKJ36851.1"/>
    <property type="molecule type" value="Genomic_DNA"/>
</dbReference>
<dbReference type="GO" id="GO:0046872">
    <property type="term" value="F:metal ion binding"/>
    <property type="evidence" value="ECO:0007669"/>
    <property type="project" value="UniProtKB-KW"/>
</dbReference>
<evidence type="ECO:0000256" key="1">
    <source>
        <dbReference type="ARBA" id="ARBA00022448"/>
    </source>
</evidence>
<proteinExistence type="predicted"/>
<dbReference type="Pfam" id="PF13247">
    <property type="entry name" value="Fer4_11"/>
    <property type="match status" value="1"/>
</dbReference>
<dbReference type="InterPro" id="IPR050954">
    <property type="entry name" value="ET_IronSulfur_Cluster-Binding"/>
</dbReference>
<keyword evidence="6" id="KW-0408">Iron</keyword>
<dbReference type="PROSITE" id="PS51379">
    <property type="entry name" value="4FE4S_FER_2"/>
    <property type="match status" value="1"/>
</dbReference>
<evidence type="ECO:0000256" key="2">
    <source>
        <dbReference type="ARBA" id="ARBA00022485"/>
    </source>
</evidence>
<evidence type="ECO:0000313" key="9">
    <source>
        <dbReference type="EMBL" id="TKJ36851.1"/>
    </source>
</evidence>
<dbReference type="GO" id="GO:0051539">
    <property type="term" value="F:4 iron, 4 sulfur cluster binding"/>
    <property type="evidence" value="ECO:0007669"/>
    <property type="project" value="UniProtKB-KW"/>
</dbReference>
<keyword evidence="3" id="KW-0479">Metal-binding</keyword>
<sequence>MNDTKKIFAISGLCTGCRTCEVACAVAHSKSNTIWGAITELPAPRYRIEIQTVGEVKLPLNCRQCDEPDCLFACKAGAVSKDPEDGQVKLNLDKCVGCWMCVMVCPFGAVTPDEGSSKALKCDLCEGRSEGPACVSSCPTHALIYGTIDNARAYLKNLGNKGIVIKSA</sequence>
<name>A0A532UPJ8_UNCL8</name>
<gene>
    <name evidence="9" type="ORF">CEE37_14805</name>
</gene>
<evidence type="ECO:0000256" key="6">
    <source>
        <dbReference type="ARBA" id="ARBA00023004"/>
    </source>
</evidence>
<dbReference type="Proteomes" id="UP000319619">
    <property type="component" value="Unassembled WGS sequence"/>
</dbReference>